<evidence type="ECO:0000313" key="4">
    <source>
        <dbReference type="Proteomes" id="UP000315995"/>
    </source>
</evidence>
<dbReference type="PIRSF" id="PIRSF003113">
    <property type="entry name" value="BolA"/>
    <property type="match status" value="1"/>
</dbReference>
<dbReference type="Proteomes" id="UP000315995">
    <property type="component" value="Chromosome"/>
</dbReference>
<name>A0A4Y6PPR3_PERCE</name>
<sequence length="82" mass="9393">MIEPEEIVSKIKASLTDAEVHVQDLTGTKDHYQVTVISEAFDGKPLIKRHRMVYDALKEEMKGPIHALTLDVFTPEQWEEKS</sequence>
<evidence type="ECO:0000256" key="1">
    <source>
        <dbReference type="ARBA" id="ARBA00005578"/>
    </source>
</evidence>
<comment type="similarity">
    <text evidence="1 2">Belongs to the BolA/IbaG family.</text>
</comment>
<evidence type="ECO:0000313" key="3">
    <source>
        <dbReference type="EMBL" id="QDG49987.1"/>
    </source>
</evidence>
<dbReference type="PANTHER" id="PTHR46229">
    <property type="entry name" value="BOLA TRANSCRIPTION REGULATOR"/>
    <property type="match status" value="1"/>
</dbReference>
<organism evidence="3 4">
    <name type="scientific">Persicimonas caeni</name>
    <dbReference type="NCBI Taxonomy" id="2292766"/>
    <lineage>
        <taxon>Bacteria</taxon>
        <taxon>Deltaproteobacteria</taxon>
        <taxon>Bradymonadales</taxon>
        <taxon>Bradymonadaceae</taxon>
        <taxon>Persicimonas</taxon>
    </lineage>
</organism>
<dbReference type="InterPro" id="IPR036065">
    <property type="entry name" value="BolA-like_sf"/>
</dbReference>
<accession>A0A4Y6PPR3</accession>
<dbReference type="RefSeq" id="WP_141196483.1">
    <property type="nucleotide sequence ID" value="NZ_CP041186.1"/>
</dbReference>
<dbReference type="Gene3D" id="3.30.300.90">
    <property type="entry name" value="BolA-like"/>
    <property type="match status" value="1"/>
</dbReference>
<dbReference type="InterPro" id="IPR002634">
    <property type="entry name" value="BolA"/>
</dbReference>
<dbReference type="PANTHER" id="PTHR46229:SF2">
    <property type="entry name" value="BOLA-LIKE PROTEIN 1"/>
    <property type="match status" value="1"/>
</dbReference>
<dbReference type="OrthoDB" id="9796738at2"/>
<gene>
    <name evidence="3" type="ORF">FIV42_04300</name>
</gene>
<protein>
    <submittedName>
        <fullName evidence="3">BolA family transcriptional regulator</fullName>
    </submittedName>
</protein>
<proteinExistence type="inferred from homology"/>
<keyword evidence="4" id="KW-1185">Reference proteome</keyword>
<dbReference type="AlphaFoldDB" id="A0A4Y6PPR3"/>
<accession>A0A5B8Y240</accession>
<dbReference type="SUPFAM" id="SSF82657">
    <property type="entry name" value="BolA-like"/>
    <property type="match status" value="1"/>
</dbReference>
<evidence type="ECO:0000256" key="2">
    <source>
        <dbReference type="RuleBase" id="RU003860"/>
    </source>
</evidence>
<reference evidence="3 4" key="1">
    <citation type="submission" date="2019-06" db="EMBL/GenBank/DDBJ databases">
        <title>Persicimonas caeni gen. nov., sp. nov., a predatory bacterium isolated from solar saltern.</title>
        <authorList>
            <person name="Wang S."/>
        </authorList>
    </citation>
    <scope>NUCLEOTIDE SEQUENCE [LARGE SCALE GENOMIC DNA]</scope>
    <source>
        <strain evidence="3 4">YN101</strain>
    </source>
</reference>
<dbReference type="InterPro" id="IPR050961">
    <property type="entry name" value="BolA/IbaG_stress_morph_reg"/>
</dbReference>
<dbReference type="Pfam" id="PF01722">
    <property type="entry name" value="BolA"/>
    <property type="match status" value="1"/>
</dbReference>
<dbReference type="EMBL" id="CP041186">
    <property type="protein sequence ID" value="QDG49987.1"/>
    <property type="molecule type" value="Genomic_DNA"/>
</dbReference>